<name>A0A5N6KJ97_MONLA</name>
<proteinExistence type="predicted"/>
<evidence type="ECO:0000256" key="1">
    <source>
        <dbReference type="SAM" id="SignalP"/>
    </source>
</evidence>
<feature type="domain" description="Apple" evidence="2">
    <location>
        <begin position="173"/>
        <end position="217"/>
    </location>
</feature>
<dbReference type="InterPro" id="IPR003609">
    <property type="entry name" value="Pan_app"/>
</dbReference>
<evidence type="ECO:0000259" key="2">
    <source>
        <dbReference type="Pfam" id="PF00024"/>
    </source>
</evidence>
<organism evidence="3 4">
    <name type="scientific">Monilinia laxa</name>
    <name type="common">Brown rot fungus</name>
    <name type="synonym">Sclerotinia laxa</name>
    <dbReference type="NCBI Taxonomy" id="61186"/>
    <lineage>
        <taxon>Eukaryota</taxon>
        <taxon>Fungi</taxon>
        <taxon>Dikarya</taxon>
        <taxon>Ascomycota</taxon>
        <taxon>Pezizomycotina</taxon>
        <taxon>Leotiomycetes</taxon>
        <taxon>Helotiales</taxon>
        <taxon>Sclerotiniaceae</taxon>
        <taxon>Monilinia</taxon>
    </lineage>
</organism>
<dbReference type="EMBL" id="VIGI01000002">
    <property type="protein sequence ID" value="KAB8303289.1"/>
    <property type="molecule type" value="Genomic_DNA"/>
</dbReference>
<feature type="signal peptide" evidence="1">
    <location>
        <begin position="1"/>
        <end position="22"/>
    </location>
</feature>
<keyword evidence="1" id="KW-0732">Signal</keyword>
<dbReference type="Proteomes" id="UP000326757">
    <property type="component" value="Unassembled WGS sequence"/>
</dbReference>
<accession>A0A5N6KJ97</accession>
<evidence type="ECO:0000313" key="4">
    <source>
        <dbReference type="Proteomes" id="UP000326757"/>
    </source>
</evidence>
<comment type="caution">
    <text evidence="3">The sequence shown here is derived from an EMBL/GenBank/DDBJ whole genome shotgun (WGS) entry which is preliminary data.</text>
</comment>
<sequence>MLIHNLGKLLLPIAILTGQVFAVDPTPADKAKWDAVCKQKAGPQFSMQFNAAGQPTGQCVAPPVTNCYWGPYTGTFSIDSVFKTEGACCVAPSAFSFDNTAKKGDCCDAGKSYHADPKTLTGSCCANSDDVYTCDCSCKPNPNPTCPKGDGKIFTKGGKKWKLYCKLINHGTNDIDIAPAANMGECMTRCAGISNCVRAIFNEATGICYLRSHGNNAVPVTVDPYDSAHLVDEPVCPCPCPSTTCPSCPTPPVTVPFPDKCPAADGKLTTVGGVEYKVYCTLGHTAANPNLGVSSAKDFKECMEQCSAKAQPYCQGVNFYDDGNPTDNCVWASVHQSPPTGAAPPGGDFLCAIPTTKKV</sequence>
<keyword evidence="4" id="KW-1185">Reference proteome</keyword>
<feature type="domain" description="Apple" evidence="2">
    <location>
        <begin position="294"/>
        <end position="338"/>
    </location>
</feature>
<gene>
    <name evidence="3" type="ORF">EYC80_004729</name>
</gene>
<feature type="chain" id="PRO_5024820152" description="Apple domain-containing protein" evidence="1">
    <location>
        <begin position="23"/>
        <end position="359"/>
    </location>
</feature>
<protein>
    <recommendedName>
        <fullName evidence="2">Apple domain-containing protein</fullName>
    </recommendedName>
</protein>
<dbReference type="Pfam" id="PF00024">
    <property type="entry name" value="PAN_1"/>
    <property type="match status" value="2"/>
</dbReference>
<dbReference type="AlphaFoldDB" id="A0A5N6KJ97"/>
<dbReference type="Gene3D" id="3.50.4.10">
    <property type="entry name" value="Hepatocyte Growth Factor"/>
    <property type="match status" value="1"/>
</dbReference>
<evidence type="ECO:0000313" key="3">
    <source>
        <dbReference type="EMBL" id="KAB8303289.1"/>
    </source>
</evidence>
<dbReference type="OrthoDB" id="4319333at2759"/>
<reference evidence="3 4" key="1">
    <citation type="submission" date="2019-06" db="EMBL/GenBank/DDBJ databases">
        <title>Genome Sequence of the Brown Rot Fungal Pathogen Monilinia laxa.</title>
        <authorList>
            <person name="De Miccolis Angelini R.M."/>
            <person name="Landi L."/>
            <person name="Abate D."/>
            <person name="Pollastro S."/>
            <person name="Romanazzi G."/>
            <person name="Faretra F."/>
        </authorList>
    </citation>
    <scope>NUCLEOTIDE SEQUENCE [LARGE SCALE GENOMIC DNA]</scope>
    <source>
        <strain evidence="3 4">Mlax316</strain>
    </source>
</reference>